<dbReference type="GO" id="GO:0005739">
    <property type="term" value="C:mitochondrion"/>
    <property type="evidence" value="ECO:0007669"/>
    <property type="project" value="UniProtKB-SubCell"/>
</dbReference>
<dbReference type="SUPFAM" id="SSF53098">
    <property type="entry name" value="Ribonuclease H-like"/>
    <property type="match status" value="2"/>
</dbReference>
<evidence type="ECO:0000256" key="4">
    <source>
        <dbReference type="SAM" id="MobiDB-lite"/>
    </source>
</evidence>
<dbReference type="InterPro" id="IPR000477">
    <property type="entry name" value="RT_dom"/>
</dbReference>
<evidence type="ECO:0000259" key="6">
    <source>
        <dbReference type="PROSITE" id="PS50878"/>
    </source>
</evidence>
<comment type="subcellular location">
    <subcellularLocation>
        <location evidence="1">Mitochondrion</location>
    </subcellularLocation>
</comment>
<evidence type="ECO:0000259" key="7">
    <source>
        <dbReference type="PROSITE" id="PS50879"/>
    </source>
</evidence>
<keyword evidence="8" id="KW-0808">Transferase</keyword>
<comment type="caution">
    <text evidence="8">The sequence shown here is derived from an EMBL/GenBank/DDBJ whole genome shotgun (WGS) entry which is preliminary data.</text>
</comment>
<dbReference type="InterPro" id="IPR001878">
    <property type="entry name" value="Znf_CCHC"/>
</dbReference>
<dbReference type="InterPro" id="IPR005135">
    <property type="entry name" value="Endo/exonuclease/phosphatase"/>
</dbReference>
<dbReference type="InterPro" id="IPR036691">
    <property type="entry name" value="Endo/exonu/phosph_ase_sf"/>
</dbReference>
<feature type="domain" description="RNase H type-1" evidence="7">
    <location>
        <begin position="1227"/>
        <end position="1359"/>
    </location>
</feature>
<dbReference type="PROSITE" id="PS50158">
    <property type="entry name" value="ZF_CCHC"/>
    <property type="match status" value="1"/>
</dbReference>
<dbReference type="InterPro" id="IPR012337">
    <property type="entry name" value="RNaseH-like_sf"/>
</dbReference>
<accession>A0AB34FKD4</accession>
<protein>
    <submittedName>
        <fullName evidence="8">Reverse transcriptase</fullName>
    </submittedName>
</protein>
<dbReference type="Proteomes" id="UP001163105">
    <property type="component" value="Unassembled WGS sequence"/>
</dbReference>
<feature type="domain" description="Reverse transcriptase" evidence="6">
    <location>
        <begin position="1455"/>
        <end position="1735"/>
    </location>
</feature>
<feature type="region of interest" description="Disordered" evidence="4">
    <location>
        <begin position="1"/>
        <end position="24"/>
    </location>
</feature>
<dbReference type="InterPro" id="IPR002156">
    <property type="entry name" value="RNaseH_domain"/>
</dbReference>
<dbReference type="PANTHER" id="PTHR33481:SF1">
    <property type="entry name" value="ENDONUCLEASE_EXONUCLEASE_PHOSPHATASE DOMAIN-CONTAINING PROTEIN-RELATED"/>
    <property type="match status" value="1"/>
</dbReference>
<dbReference type="Pfam" id="PF14529">
    <property type="entry name" value="Exo_endo_phos_2"/>
    <property type="match status" value="1"/>
</dbReference>
<evidence type="ECO:0000256" key="3">
    <source>
        <dbReference type="PROSITE-ProRule" id="PRU00047"/>
    </source>
</evidence>
<keyword evidence="3" id="KW-0479">Metal-binding</keyword>
<dbReference type="PROSITE" id="PS50879">
    <property type="entry name" value="RNASE_H_1"/>
    <property type="match status" value="2"/>
</dbReference>
<feature type="domain" description="CCHC-type" evidence="5">
    <location>
        <begin position="407"/>
        <end position="421"/>
    </location>
</feature>
<keyword evidence="3" id="KW-0862">Zinc</keyword>
<dbReference type="Pfam" id="PF00078">
    <property type="entry name" value="RVT_1"/>
    <property type="match status" value="2"/>
</dbReference>
<dbReference type="InterPro" id="IPR043502">
    <property type="entry name" value="DNA/RNA_pol_sf"/>
</dbReference>
<feature type="domain" description="Reverse transcriptase" evidence="6">
    <location>
        <begin position="923"/>
        <end position="1167"/>
    </location>
</feature>
<evidence type="ECO:0000259" key="5">
    <source>
        <dbReference type="PROSITE" id="PS50158"/>
    </source>
</evidence>
<evidence type="ECO:0000313" key="9">
    <source>
        <dbReference type="Proteomes" id="UP001163105"/>
    </source>
</evidence>
<evidence type="ECO:0000256" key="2">
    <source>
        <dbReference type="ARBA" id="ARBA00023128"/>
    </source>
</evidence>
<dbReference type="GO" id="GO:0004523">
    <property type="term" value="F:RNA-DNA hybrid ribonuclease activity"/>
    <property type="evidence" value="ECO:0007669"/>
    <property type="project" value="InterPro"/>
</dbReference>
<dbReference type="CDD" id="cd01650">
    <property type="entry name" value="RT_nLTR_like"/>
    <property type="match status" value="2"/>
</dbReference>
<evidence type="ECO:0000256" key="1">
    <source>
        <dbReference type="ARBA" id="ARBA00004173"/>
    </source>
</evidence>
<keyword evidence="8" id="KW-0695">RNA-directed DNA polymerase</keyword>
<organism evidence="8 9">
    <name type="scientific">Purpureocillium lavendulum</name>
    <dbReference type="NCBI Taxonomy" id="1247861"/>
    <lineage>
        <taxon>Eukaryota</taxon>
        <taxon>Fungi</taxon>
        <taxon>Dikarya</taxon>
        <taxon>Ascomycota</taxon>
        <taxon>Pezizomycotina</taxon>
        <taxon>Sordariomycetes</taxon>
        <taxon>Hypocreomycetidae</taxon>
        <taxon>Hypocreales</taxon>
        <taxon>Ophiocordycipitaceae</taxon>
        <taxon>Purpureocillium</taxon>
    </lineage>
</organism>
<dbReference type="Pfam" id="PF00075">
    <property type="entry name" value="RNase_H"/>
    <property type="match status" value="2"/>
</dbReference>
<feature type="region of interest" description="Disordered" evidence="4">
    <location>
        <begin position="474"/>
        <end position="527"/>
    </location>
</feature>
<dbReference type="Gene3D" id="3.60.10.10">
    <property type="entry name" value="Endonuclease/exonuclease/phosphatase"/>
    <property type="match status" value="1"/>
</dbReference>
<gene>
    <name evidence="8" type="ORF">O9K51_08585</name>
</gene>
<keyword evidence="9" id="KW-1185">Reference proteome</keyword>
<feature type="domain" description="RNase H type-1" evidence="7">
    <location>
        <begin position="1954"/>
        <end position="2085"/>
    </location>
</feature>
<feature type="compositionally biased region" description="Low complexity" evidence="4">
    <location>
        <begin position="195"/>
        <end position="207"/>
    </location>
</feature>
<keyword evidence="3" id="KW-0863">Zinc-finger</keyword>
<sequence>MASASSSPPHNDGPFDLGPRTPSGLARGARVALLRNSPATREGEIGVSRSALRTAYTPSSPLQAVSYAAATEGAQRAVHFDSSEPAPQPGDGPVSITNAADKLVVAQNEVYSAKLAVFKAFCSSFDATAKQFTSGPALQFAQKFSSSFLQYWTDVLAGTHSNLPPTKRSYASAVGARRLASAAAGTTADPVSAAPQNQWQQQLPPRRQGQRKPLHSPTDDFRVFARLRPGHTADMSRSFAVRTHIADKLGIARSRSPEAHPCKTGWAIRAADLATRDLLTEQQAEWAPDISAQIVEKRQEWYTYAVQGCPRRFNNIFGEAIDDEKAIRDEVATQTGQTPERVMTAKQDSDQRPTRTLIISFAKEVKHYWRLFDTTSYARLIVKTNPPKQCDNCWDYHSRYSCGRQARCKNCGKTGHAQDTCTATQQCANCHGPHAVDFPQCPARPKKVNGAFHSLNRPEKKLVQIMGKRLFKQFTAKPASPPRDQSTSLESDSATASDTTSPSSRSTPTTSDAITPEPERENRHRDKRLFRFFQANVGKNGPSHDCALALADAERYEVILLQEPWTQVRDSRCLTKTHPAYDTYSPVSTWEDIDTRPRVMTYIRRGARLLADQQRPALSRDILWLVVNGVTLVNVYREPNVDTALEVLFAWPIPSQCVIAGDFNARHHTWQIGPSRGHGGIIAEWAAENDLDLLNPINTPMNAHGNTIDLAFSNILLAEATVEDHLATSSDHFTLSISLPALKPATLPPGKILLASDEELKRFTELVVSGATIIPQAATTAPDLDRLADAIIDLIYNPQLARLAGDPNADRGRLPGGTRNLARRDLRRVVRRAKRAYWRGLIDSAQSDKDVFKITRWLKRPGAEALRHATLERRTADDDISDPWAPAEDTIPIPFSPKVPIEEVQDALLRTGNTSPGSDNITGCLSLGYHPLRFKEAEVVMIEKPGKRDLSKTRAWRPISLLSCLGKRLERLIARRLAWTSIRYGILHPQQIGAIPKRSAVDLVAALVHDIETALAHGQVATLITMDVQGAFDTVMRRSAAIRFQDVKTPASPLRCGLAQGSPVSPILFALYIASIYRLGNSDGRFGYADDTAMLRTGRTLEETTALASRDMEDLLAWGAANGVTFDPDKTEVMHFSRKKSPSRPSVFQGGTEIIPGDAMRWLGLWLDRKLSFKFRVDEWSAKARRVANLLKGIANTKHGPLPRAVRRAVKACVEPTLFYGAEATAAAATLIVYSDGSQLPNGAVGFGFAVHRDKQSLVQGSGRLGLSEVFDAEATGALEGLRAALRLGDTTSEVVVYTDNLAVASCLRGNPADSSQDKFTKFQELASSHGNVQVRWIPGHTNIPGNEEADGLAKAGCLQPEPPEAMPSLAYLRRLARRQPRDAFKAWWSTEALESYKTLNLEATTSCPPELALPRATLHSLLAARSRHRDFADYHERFNHDDARLNCSYGRRKALEHPFYCRKVPLRLRMRLTPSPAEAIHHAVGKGFKAFVEMTNLAKHSGRVVGICKGLERLIARRLAWASIHYGVLHPQQAGALPKRSAVDLVAALVHDIEEAFARGLVATLVTMDIQGAFDTVLRNRLILRLRQQGWPEHLARWAGSFMSDRSACVRFQDITTPSSPLQCGLPQGSPVSPILFLLYTEPIYRLGNPTGRFGYADDTGILCVGGSLETTAGRASRYVSELVTWGAANGISFDPAKTEVMHFCRTKPRVSPPIFHEGERRPEKAMRWLGIWLDSTLTFKTHVEKWTAKAQAVAHHLRGLANTKHGPLPSAMQRAVRACVEPELLHGVEAWYPGLSSPRWRQPTKEGSSGIQQLLRKMNKSLHNSMRAVLPVWRTTPIAALHRESGIPPIAQLLETRRMRFAARLKRVDEAHPLAKRTLQPKPPTIHRSIKLKYQMPREAFRTRLRRSDQLLPRSTRPLLLPRRFDEHATPLQTASKDDCAEDFLEWLRSIPSETLVVYSDGSLSTEKAAGYGYVIHRDGHTLTTGNGRLGPAEVFDSEAKGALEGLRAALNLPSPRRIFVCLDNLGAAICLRGMPADSSQEVFLEFQALATTHGAVEVRWIPGHTNIAGNEEADALAKAATSLPEPADALPTLAHLRRTARQQPRDAFEAWWDASAPDQYKPLHLKPTTGCPPELELPRPLLHHLLAAWSRHGDFADYHERFNHDDARLLCSCGRRKEPSHLFYCRKILPRHRMRLAPSPTAAVNRAIGRDFDKFVKLAKASSFFEWACPRH</sequence>
<dbReference type="PROSITE" id="PS50878">
    <property type="entry name" value="RT_POL"/>
    <property type="match status" value="2"/>
</dbReference>
<dbReference type="EMBL" id="JAQHRD010000007">
    <property type="protein sequence ID" value="KAJ6439174.1"/>
    <property type="molecule type" value="Genomic_DNA"/>
</dbReference>
<feature type="compositionally biased region" description="Low complexity" evidence="4">
    <location>
        <begin position="486"/>
        <end position="513"/>
    </location>
</feature>
<dbReference type="SUPFAM" id="SSF56672">
    <property type="entry name" value="DNA/RNA polymerases"/>
    <property type="match status" value="2"/>
</dbReference>
<dbReference type="Gene3D" id="3.30.420.10">
    <property type="entry name" value="Ribonuclease H-like superfamily/Ribonuclease H"/>
    <property type="match status" value="2"/>
</dbReference>
<dbReference type="SUPFAM" id="SSF56219">
    <property type="entry name" value="DNase I-like"/>
    <property type="match status" value="1"/>
</dbReference>
<dbReference type="CDD" id="cd09276">
    <property type="entry name" value="Rnase_HI_RT_non_LTR"/>
    <property type="match status" value="2"/>
</dbReference>
<dbReference type="InterPro" id="IPR036397">
    <property type="entry name" value="RNaseH_sf"/>
</dbReference>
<dbReference type="PANTHER" id="PTHR33481">
    <property type="entry name" value="REVERSE TRANSCRIPTASE"/>
    <property type="match status" value="1"/>
</dbReference>
<dbReference type="GO" id="GO:0003964">
    <property type="term" value="F:RNA-directed DNA polymerase activity"/>
    <property type="evidence" value="ECO:0007669"/>
    <property type="project" value="UniProtKB-KW"/>
</dbReference>
<reference evidence="8" key="1">
    <citation type="submission" date="2023-01" db="EMBL/GenBank/DDBJ databases">
        <title>The growth and conidiation of Purpureocillium lavendulum are regulated by nitrogen source and histone H3K14 acetylation.</title>
        <authorList>
            <person name="Tang P."/>
            <person name="Han J."/>
            <person name="Zhang C."/>
            <person name="Tang P."/>
            <person name="Qi F."/>
            <person name="Zhang K."/>
            <person name="Liang L."/>
        </authorList>
    </citation>
    <scope>NUCLEOTIDE SEQUENCE</scope>
    <source>
        <strain evidence="8">YMF1.00683</strain>
    </source>
</reference>
<proteinExistence type="predicted"/>
<feature type="region of interest" description="Disordered" evidence="4">
    <location>
        <begin position="185"/>
        <end position="218"/>
    </location>
</feature>
<keyword evidence="2" id="KW-0496">Mitochondrion</keyword>
<dbReference type="GO" id="GO:0008270">
    <property type="term" value="F:zinc ion binding"/>
    <property type="evidence" value="ECO:0007669"/>
    <property type="project" value="UniProtKB-KW"/>
</dbReference>
<keyword evidence="8" id="KW-0548">Nucleotidyltransferase</keyword>
<name>A0AB34FKD4_9HYPO</name>
<dbReference type="GO" id="GO:0003676">
    <property type="term" value="F:nucleic acid binding"/>
    <property type="evidence" value="ECO:0007669"/>
    <property type="project" value="InterPro"/>
</dbReference>
<evidence type="ECO:0000313" key="8">
    <source>
        <dbReference type="EMBL" id="KAJ6439174.1"/>
    </source>
</evidence>